<dbReference type="GO" id="GO:0005085">
    <property type="term" value="F:guanyl-nucleotide exchange factor activity"/>
    <property type="evidence" value="ECO:0007669"/>
    <property type="project" value="InterPro"/>
</dbReference>
<dbReference type="AlphaFoldDB" id="A0AAV2IHW0"/>
<dbReference type="GO" id="GO:0030425">
    <property type="term" value="C:dendrite"/>
    <property type="evidence" value="ECO:0007669"/>
    <property type="project" value="TreeGrafter"/>
</dbReference>
<keyword evidence="3" id="KW-1185">Reference proteome</keyword>
<dbReference type="PANTHER" id="PTHR21560">
    <property type="entry name" value="VERY KIND PROTEIN"/>
    <property type="match status" value="1"/>
</dbReference>
<proteinExistence type="predicted"/>
<dbReference type="GO" id="GO:0032045">
    <property type="term" value="C:guanyl-nucleotide exchange factor complex"/>
    <property type="evidence" value="ECO:0007669"/>
    <property type="project" value="TreeGrafter"/>
</dbReference>
<dbReference type="GO" id="GO:0048814">
    <property type="term" value="P:regulation of dendrite morphogenesis"/>
    <property type="evidence" value="ECO:0007669"/>
    <property type="project" value="TreeGrafter"/>
</dbReference>
<dbReference type="EMBL" id="CAXITT010000613">
    <property type="protein sequence ID" value="CAL1544308.1"/>
    <property type="molecule type" value="Genomic_DNA"/>
</dbReference>
<protein>
    <submittedName>
        <fullName evidence="2">Uncharacterized protein</fullName>
    </submittedName>
</protein>
<dbReference type="GO" id="GO:0007264">
    <property type="term" value="P:small GTPase-mediated signal transduction"/>
    <property type="evidence" value="ECO:0007669"/>
    <property type="project" value="InterPro"/>
</dbReference>
<accession>A0AAV2IHW0</accession>
<sequence length="85" mass="10144">MFKWDKIRSITEAVDQMRIFRDHEYGFQPELEIQQALHRYLKEYCEQDLHAVASTQDNNFRRHSSSSSLSGTLKKVKEKLQSKKK</sequence>
<comment type="caution">
    <text evidence="2">The sequence shown here is derived from an EMBL/GenBank/DDBJ whole genome shotgun (WGS) entry which is preliminary data.</text>
</comment>
<dbReference type="GO" id="GO:0043025">
    <property type="term" value="C:neuronal cell body"/>
    <property type="evidence" value="ECO:0007669"/>
    <property type="project" value="TreeGrafter"/>
</dbReference>
<evidence type="ECO:0000313" key="3">
    <source>
        <dbReference type="Proteomes" id="UP001497497"/>
    </source>
</evidence>
<evidence type="ECO:0000313" key="2">
    <source>
        <dbReference type="EMBL" id="CAL1544308.1"/>
    </source>
</evidence>
<evidence type="ECO:0000256" key="1">
    <source>
        <dbReference type="SAM" id="MobiDB-lite"/>
    </source>
</evidence>
<dbReference type="PANTHER" id="PTHR21560:SF0">
    <property type="entry name" value="KINASE NON-CATALYTIC C-LOBE DOMAIN-CONTAINING PROTEIN 1"/>
    <property type="match status" value="1"/>
</dbReference>
<dbReference type="InterPro" id="IPR029899">
    <property type="entry name" value="KNDC1"/>
</dbReference>
<gene>
    <name evidence="2" type="ORF">GSLYS_00017821001</name>
</gene>
<name>A0AAV2IHW0_LYMST</name>
<feature type="region of interest" description="Disordered" evidence="1">
    <location>
        <begin position="56"/>
        <end position="85"/>
    </location>
</feature>
<dbReference type="Proteomes" id="UP001497497">
    <property type="component" value="Unassembled WGS sequence"/>
</dbReference>
<organism evidence="2 3">
    <name type="scientific">Lymnaea stagnalis</name>
    <name type="common">Great pond snail</name>
    <name type="synonym">Helix stagnalis</name>
    <dbReference type="NCBI Taxonomy" id="6523"/>
    <lineage>
        <taxon>Eukaryota</taxon>
        <taxon>Metazoa</taxon>
        <taxon>Spiralia</taxon>
        <taxon>Lophotrochozoa</taxon>
        <taxon>Mollusca</taxon>
        <taxon>Gastropoda</taxon>
        <taxon>Heterobranchia</taxon>
        <taxon>Euthyneura</taxon>
        <taxon>Panpulmonata</taxon>
        <taxon>Hygrophila</taxon>
        <taxon>Lymnaeoidea</taxon>
        <taxon>Lymnaeidae</taxon>
        <taxon>Lymnaea</taxon>
    </lineage>
</organism>
<reference evidence="2 3" key="1">
    <citation type="submission" date="2024-04" db="EMBL/GenBank/DDBJ databases">
        <authorList>
            <consortium name="Genoscope - CEA"/>
            <person name="William W."/>
        </authorList>
    </citation>
    <scope>NUCLEOTIDE SEQUENCE [LARGE SCALE GENOMIC DNA]</scope>
</reference>